<organism evidence="1 2">
    <name type="scientific">Glossina austeni</name>
    <name type="common">Savannah tsetse fly</name>
    <dbReference type="NCBI Taxonomy" id="7395"/>
    <lineage>
        <taxon>Eukaryota</taxon>
        <taxon>Metazoa</taxon>
        <taxon>Ecdysozoa</taxon>
        <taxon>Arthropoda</taxon>
        <taxon>Hexapoda</taxon>
        <taxon>Insecta</taxon>
        <taxon>Pterygota</taxon>
        <taxon>Neoptera</taxon>
        <taxon>Endopterygota</taxon>
        <taxon>Diptera</taxon>
        <taxon>Brachycera</taxon>
        <taxon>Muscomorpha</taxon>
        <taxon>Hippoboscoidea</taxon>
        <taxon>Glossinidae</taxon>
        <taxon>Glossina</taxon>
    </lineage>
</organism>
<dbReference type="EnsemblMetazoa" id="GAUT011670-RA">
    <property type="protein sequence ID" value="GAUT011670-PA"/>
    <property type="gene ID" value="GAUT011670"/>
</dbReference>
<evidence type="ECO:0000313" key="2">
    <source>
        <dbReference type="Proteomes" id="UP000078200"/>
    </source>
</evidence>
<dbReference type="AlphaFoldDB" id="A0A1A9UPY6"/>
<protein>
    <submittedName>
        <fullName evidence="1">Uncharacterized protein</fullName>
    </submittedName>
</protein>
<reference evidence="1" key="1">
    <citation type="submission" date="2020-05" db="UniProtKB">
        <authorList>
            <consortium name="EnsemblMetazoa"/>
        </authorList>
    </citation>
    <scope>IDENTIFICATION</scope>
    <source>
        <strain evidence="1">TTRI</strain>
    </source>
</reference>
<dbReference type="Proteomes" id="UP000078200">
    <property type="component" value="Unassembled WGS sequence"/>
</dbReference>
<proteinExistence type="predicted"/>
<sequence length="208" mass="23967">MNEKFKNAFNYFNFIWLGNGIYPLGILDKLWYDFFPVTQVENSVPKSADFLFTFTNNKNKNSQDGDLPIYDVEVSLLPLLQSRYTVSAFSSTRNPRKLSLNEILNRMNMSEAYPKTIIIGLCNDIRYCFPFVHPLLQPSPADVGMRIPSLLSVAFRLRRFRRRSPFSPHSARDVLRRPNCVDCPNLRKANDVAGTVIDNVISMTLKMF</sequence>
<accession>A0A1A9UPY6</accession>
<name>A0A1A9UPY6_GLOAU</name>
<keyword evidence="2" id="KW-1185">Reference proteome</keyword>
<evidence type="ECO:0000313" key="1">
    <source>
        <dbReference type="EnsemblMetazoa" id="GAUT011670-PA"/>
    </source>
</evidence>
<dbReference type="VEuPathDB" id="VectorBase:GAUT011670"/>